<dbReference type="AlphaFoldDB" id="A0A9N9ABD9"/>
<gene>
    <name evidence="2" type="ORF">DERYTH_LOCUS3959</name>
</gene>
<evidence type="ECO:0000256" key="1">
    <source>
        <dbReference type="SAM" id="SignalP"/>
    </source>
</evidence>
<protein>
    <submittedName>
        <fullName evidence="2">6365_t:CDS:1</fullName>
    </submittedName>
</protein>
<evidence type="ECO:0000313" key="3">
    <source>
        <dbReference type="Proteomes" id="UP000789405"/>
    </source>
</evidence>
<sequence length="179" mass="19148">MAKLSILIFILAIIIASIHAVPFNFNKLNNRDGDGKIITVVSEDEFCGFLPKTAGQDIGSSEDDAVTFCRNIPTANAPGAQQYPPGFILSAHFYKDDANGFVQVTGRLDNSIYVDPSDGGGQYDIKAPGGASCFGFSRFVSLVEPNNGLYCIRCCNDKKNCPMGKSTDGCEAVIPGDYS</sequence>
<name>A0A9N9ABD9_9GLOM</name>
<proteinExistence type="predicted"/>
<dbReference type="OrthoDB" id="3044029at2759"/>
<dbReference type="Proteomes" id="UP000789405">
    <property type="component" value="Unassembled WGS sequence"/>
</dbReference>
<organism evidence="2 3">
    <name type="scientific">Dentiscutata erythropus</name>
    <dbReference type="NCBI Taxonomy" id="1348616"/>
    <lineage>
        <taxon>Eukaryota</taxon>
        <taxon>Fungi</taxon>
        <taxon>Fungi incertae sedis</taxon>
        <taxon>Mucoromycota</taxon>
        <taxon>Glomeromycotina</taxon>
        <taxon>Glomeromycetes</taxon>
        <taxon>Diversisporales</taxon>
        <taxon>Gigasporaceae</taxon>
        <taxon>Dentiscutata</taxon>
    </lineage>
</organism>
<reference evidence="2" key="1">
    <citation type="submission" date="2021-06" db="EMBL/GenBank/DDBJ databases">
        <authorList>
            <person name="Kallberg Y."/>
            <person name="Tangrot J."/>
            <person name="Rosling A."/>
        </authorList>
    </citation>
    <scope>NUCLEOTIDE SEQUENCE</scope>
    <source>
        <strain evidence="2">MA453B</strain>
    </source>
</reference>
<dbReference type="EMBL" id="CAJVPY010001458">
    <property type="protein sequence ID" value="CAG8522842.1"/>
    <property type="molecule type" value="Genomic_DNA"/>
</dbReference>
<evidence type="ECO:0000313" key="2">
    <source>
        <dbReference type="EMBL" id="CAG8522842.1"/>
    </source>
</evidence>
<keyword evidence="1" id="KW-0732">Signal</keyword>
<feature type="chain" id="PRO_5040269336" evidence="1">
    <location>
        <begin position="21"/>
        <end position="179"/>
    </location>
</feature>
<comment type="caution">
    <text evidence="2">The sequence shown here is derived from an EMBL/GenBank/DDBJ whole genome shotgun (WGS) entry which is preliminary data.</text>
</comment>
<feature type="signal peptide" evidence="1">
    <location>
        <begin position="1"/>
        <end position="20"/>
    </location>
</feature>
<keyword evidence="3" id="KW-1185">Reference proteome</keyword>
<accession>A0A9N9ABD9</accession>